<feature type="region of interest" description="Disordered" evidence="2">
    <location>
        <begin position="1"/>
        <end position="45"/>
    </location>
</feature>
<dbReference type="InterPro" id="IPR021346">
    <property type="entry name" value="Tma16"/>
</dbReference>
<feature type="compositionally biased region" description="Polar residues" evidence="2">
    <location>
        <begin position="109"/>
        <end position="121"/>
    </location>
</feature>
<evidence type="ECO:0000313" key="3">
    <source>
        <dbReference type="EMBL" id="WPG97922.1"/>
    </source>
</evidence>
<gene>
    <name evidence="3" type="ORF">R9X50_00070500</name>
</gene>
<dbReference type="Gene3D" id="1.20.1440.170">
    <property type="entry name" value="Translation machinery-associated protein 16-like"/>
    <property type="match status" value="1"/>
</dbReference>
<dbReference type="PANTHER" id="PTHR13349:SF2">
    <property type="entry name" value="TRANSLATION MACHINERY-ASSOCIATED PROTEIN 16"/>
    <property type="match status" value="1"/>
</dbReference>
<evidence type="ECO:0000313" key="4">
    <source>
        <dbReference type="Proteomes" id="UP001303373"/>
    </source>
</evidence>
<dbReference type="PANTHER" id="PTHR13349">
    <property type="entry name" value="TRANSLATION MACHINERY-ASSOCIATED PROTEIN 16"/>
    <property type="match status" value="1"/>
</dbReference>
<evidence type="ECO:0008006" key="5">
    <source>
        <dbReference type="Google" id="ProtNLM"/>
    </source>
</evidence>
<dbReference type="EMBL" id="CP138580">
    <property type="protein sequence ID" value="WPG97922.1"/>
    <property type="molecule type" value="Genomic_DNA"/>
</dbReference>
<dbReference type="AlphaFoldDB" id="A0AAQ3M0R5"/>
<dbReference type="GO" id="GO:0005634">
    <property type="term" value="C:nucleus"/>
    <property type="evidence" value="ECO:0007669"/>
    <property type="project" value="TreeGrafter"/>
</dbReference>
<evidence type="ECO:0000256" key="1">
    <source>
        <dbReference type="ARBA" id="ARBA00034127"/>
    </source>
</evidence>
<evidence type="ECO:0000256" key="2">
    <source>
        <dbReference type="SAM" id="MobiDB-lite"/>
    </source>
</evidence>
<protein>
    <recommendedName>
        <fullName evidence="5">Translation machinery-associated protein 16</fullName>
    </recommendedName>
</protein>
<feature type="region of interest" description="Disordered" evidence="2">
    <location>
        <begin position="98"/>
        <end position="121"/>
    </location>
</feature>
<dbReference type="Pfam" id="PF11176">
    <property type="entry name" value="Tma16"/>
    <property type="match status" value="1"/>
</dbReference>
<accession>A0AAQ3M0R5</accession>
<proteinExistence type="inferred from homology"/>
<sequence>MPSSLNKVQKHVTKKKGAKISSLHENSRDAKRLRRAGARDDRVAKSESLHKKVNRVWLERITFLQDNLPDTLHPLDVAEIQALVREYLDRYNEEIDQLKAERRPGRPASTRQTQLEQQRQVENSEYESGFWIPNVQDEETLQKLDNWKGDWLGLGIMRFIRVNSTGDVLQSQFPPRGAS</sequence>
<reference evidence="3 4" key="1">
    <citation type="submission" date="2023-11" db="EMBL/GenBank/DDBJ databases">
        <title>An acidophilic fungus is an integral part of prey digestion in a carnivorous sundew plant.</title>
        <authorList>
            <person name="Tsai I.J."/>
        </authorList>
    </citation>
    <scope>NUCLEOTIDE SEQUENCE [LARGE SCALE GENOMIC DNA]</scope>
    <source>
        <strain evidence="3">169a</strain>
    </source>
</reference>
<name>A0AAQ3M0R5_9PEZI</name>
<comment type="similarity">
    <text evidence="1">Belongs to the TMA16 family.</text>
</comment>
<keyword evidence="4" id="KW-1185">Reference proteome</keyword>
<dbReference type="Proteomes" id="UP001303373">
    <property type="component" value="Chromosome 1"/>
</dbReference>
<organism evidence="3 4">
    <name type="scientific">Acrodontium crateriforme</name>
    <dbReference type="NCBI Taxonomy" id="150365"/>
    <lineage>
        <taxon>Eukaryota</taxon>
        <taxon>Fungi</taxon>
        <taxon>Dikarya</taxon>
        <taxon>Ascomycota</taxon>
        <taxon>Pezizomycotina</taxon>
        <taxon>Dothideomycetes</taxon>
        <taxon>Dothideomycetidae</taxon>
        <taxon>Mycosphaerellales</taxon>
        <taxon>Teratosphaeriaceae</taxon>
        <taxon>Acrodontium</taxon>
    </lineage>
</organism>
<dbReference type="InterPro" id="IPR038356">
    <property type="entry name" value="Tma16_sf"/>
</dbReference>
<feature type="compositionally biased region" description="Basic residues" evidence="2">
    <location>
        <begin position="8"/>
        <end position="18"/>
    </location>
</feature>